<evidence type="ECO:0000313" key="6">
    <source>
        <dbReference type="EMBL" id="QOR47154.1"/>
    </source>
</evidence>
<evidence type="ECO:0000256" key="2">
    <source>
        <dbReference type="ARBA" id="ARBA00022692"/>
    </source>
</evidence>
<keyword evidence="3 5" id="KW-1133">Transmembrane helix</keyword>
<dbReference type="PANTHER" id="PTHR33514">
    <property type="entry name" value="PROTEIN ABCI12, CHLOROPLASTIC"/>
    <property type="match status" value="1"/>
</dbReference>
<feature type="transmembrane region" description="Helical" evidence="5">
    <location>
        <begin position="66"/>
        <end position="85"/>
    </location>
</feature>
<dbReference type="CDD" id="cd16914">
    <property type="entry name" value="EcfT"/>
    <property type="match status" value="1"/>
</dbReference>
<proteinExistence type="predicted"/>
<keyword evidence="4 5" id="KW-0472">Membrane</keyword>
<feature type="transmembrane region" description="Helical" evidence="5">
    <location>
        <begin position="244"/>
        <end position="266"/>
    </location>
</feature>
<evidence type="ECO:0000313" key="7">
    <source>
        <dbReference type="Proteomes" id="UP000594961"/>
    </source>
</evidence>
<reference evidence="6 7" key="1">
    <citation type="submission" date="2020-10" db="EMBL/GenBank/DDBJ databases">
        <title>Trueperella pecoris sp. nov. isolated from bovine and porcine specimens.</title>
        <authorList>
            <person name="Schoenecker L."/>
            <person name="Schnydrig P."/>
            <person name="Brodard I."/>
            <person name="Thomann A."/>
            <person name="Hemphill A."/>
            <person name="Rodriguez-Campos S."/>
            <person name="Perreten V."/>
            <person name="Jores J."/>
            <person name="Kittl S."/>
        </authorList>
    </citation>
    <scope>NUCLEOTIDE SEQUENCE [LARGE SCALE GENOMIC DNA]</scope>
    <source>
        <strain evidence="6 7">19OD0592</strain>
    </source>
</reference>
<gene>
    <name evidence="6" type="ORF">INS90_07745</name>
</gene>
<dbReference type="InterPro" id="IPR003339">
    <property type="entry name" value="ABC/ECF_trnsptr_transmembrane"/>
</dbReference>
<organism evidence="6 7">
    <name type="scientific">Trueperella pecoris</name>
    <dbReference type="NCBI Taxonomy" id="2733571"/>
    <lineage>
        <taxon>Bacteria</taxon>
        <taxon>Bacillati</taxon>
        <taxon>Actinomycetota</taxon>
        <taxon>Actinomycetes</taxon>
        <taxon>Actinomycetales</taxon>
        <taxon>Actinomycetaceae</taxon>
        <taxon>Trueperella</taxon>
    </lineage>
</organism>
<accession>A0A7M1R0A2</accession>
<sequence length="276" mass="30570">MANSILGYIERQSPIHRLTGTSKLALVIAFIVAAAITFDARLLLACAIANIVLWVLARMKLRDMKVVLILIGTFMILNNLLIFAFEPTYGTTLFGSSHLIADGPGRWDLTWEQLFYQTLVTLKYFAVLPAVLVFVGTTPPSEFAASLNSIGLPYRFAYSVALALRFIPDIQREFKTVSLAQQARGLDISRKVGLATRIRNVSRILMPLLLGTFDRIETIAAAMELRGFGRNKTRTWLSARSMRAADWVMILLGIGIVAAAIGAIQFNGGRFWNPFS</sequence>
<evidence type="ECO:0000256" key="1">
    <source>
        <dbReference type="ARBA" id="ARBA00004141"/>
    </source>
</evidence>
<dbReference type="PANTHER" id="PTHR33514:SF1">
    <property type="entry name" value="ABC TRANSPORTER PERMEASE"/>
    <property type="match status" value="1"/>
</dbReference>
<evidence type="ECO:0000256" key="4">
    <source>
        <dbReference type="ARBA" id="ARBA00023136"/>
    </source>
</evidence>
<feature type="transmembrane region" description="Helical" evidence="5">
    <location>
        <begin position="24"/>
        <end position="57"/>
    </location>
</feature>
<dbReference type="RefSeq" id="WP_255315538.1">
    <property type="nucleotide sequence ID" value="NZ_CP063212.1"/>
</dbReference>
<dbReference type="GO" id="GO:0005886">
    <property type="term" value="C:plasma membrane"/>
    <property type="evidence" value="ECO:0007669"/>
    <property type="project" value="UniProtKB-ARBA"/>
</dbReference>
<dbReference type="EMBL" id="CP063212">
    <property type="protein sequence ID" value="QOR47154.1"/>
    <property type="molecule type" value="Genomic_DNA"/>
</dbReference>
<evidence type="ECO:0000256" key="5">
    <source>
        <dbReference type="SAM" id="Phobius"/>
    </source>
</evidence>
<dbReference type="Proteomes" id="UP000594961">
    <property type="component" value="Chromosome"/>
</dbReference>
<keyword evidence="2 5" id="KW-0812">Transmembrane</keyword>
<name>A0A7M1R0A2_9ACTO</name>
<comment type="subcellular location">
    <subcellularLocation>
        <location evidence="1">Membrane</location>
        <topology evidence="1">Multi-pass membrane protein</topology>
    </subcellularLocation>
</comment>
<evidence type="ECO:0000256" key="3">
    <source>
        <dbReference type="ARBA" id="ARBA00022989"/>
    </source>
</evidence>
<dbReference type="AlphaFoldDB" id="A0A7M1R0A2"/>
<feature type="transmembrane region" description="Helical" evidence="5">
    <location>
        <begin position="114"/>
        <end position="135"/>
    </location>
</feature>
<dbReference type="Pfam" id="PF02361">
    <property type="entry name" value="CbiQ"/>
    <property type="match status" value="1"/>
</dbReference>
<protein>
    <submittedName>
        <fullName evidence="6">Energy-coupling factor transporter transmembrane protein EcfT</fullName>
    </submittedName>
</protein>